<dbReference type="EMBL" id="BAABBF010000002">
    <property type="protein sequence ID" value="GAA3699680.1"/>
    <property type="molecule type" value="Genomic_DNA"/>
</dbReference>
<reference evidence="2" key="1">
    <citation type="journal article" date="2019" name="Int. J. Syst. Evol. Microbiol.">
        <title>The Global Catalogue of Microorganisms (GCM) 10K type strain sequencing project: providing services to taxonomists for standard genome sequencing and annotation.</title>
        <authorList>
            <consortium name="The Broad Institute Genomics Platform"/>
            <consortium name="The Broad Institute Genome Sequencing Center for Infectious Disease"/>
            <person name="Wu L."/>
            <person name="Ma J."/>
        </authorList>
    </citation>
    <scope>NUCLEOTIDE SEQUENCE [LARGE SCALE GENOMIC DNA]</scope>
    <source>
        <strain evidence="2">JCM 17498</strain>
    </source>
</reference>
<proteinExistence type="predicted"/>
<accession>A0ABP7D5F3</accession>
<keyword evidence="2" id="KW-1185">Reference proteome</keyword>
<dbReference type="Pfam" id="PF14113">
    <property type="entry name" value="Tae4"/>
    <property type="match status" value="1"/>
</dbReference>
<dbReference type="InterPro" id="IPR025562">
    <property type="entry name" value="Tae4"/>
</dbReference>
<dbReference type="Proteomes" id="UP001500523">
    <property type="component" value="Unassembled WGS sequence"/>
</dbReference>
<comment type="caution">
    <text evidence="1">The sequence shown here is derived from an EMBL/GenBank/DDBJ whole genome shotgun (WGS) entry which is preliminary data.</text>
</comment>
<organism evidence="1 2">
    <name type="scientific">Sphingomonas cynarae</name>
    <dbReference type="NCBI Taxonomy" id="930197"/>
    <lineage>
        <taxon>Bacteria</taxon>
        <taxon>Pseudomonadati</taxon>
        <taxon>Pseudomonadota</taxon>
        <taxon>Alphaproteobacteria</taxon>
        <taxon>Sphingomonadales</taxon>
        <taxon>Sphingomonadaceae</taxon>
        <taxon>Sphingomonas</taxon>
    </lineage>
</organism>
<name>A0ABP7D5F3_9SPHN</name>
<protein>
    <submittedName>
        <fullName evidence="1">Uncharacterized protein</fullName>
    </submittedName>
</protein>
<evidence type="ECO:0000313" key="2">
    <source>
        <dbReference type="Proteomes" id="UP001500523"/>
    </source>
</evidence>
<gene>
    <name evidence="1" type="ORF">GCM10022268_07280</name>
</gene>
<sequence>MAFNAGGTPITIAAARAQTLGAADGSRIIFRVTEFRAYLIRLLGKPSLDDASPYDSAFRGKRGIVAFTVSWSDASGHIALWVGARYREPKHDNYTSYASGSAKTSRGEFWKLA</sequence>
<evidence type="ECO:0000313" key="1">
    <source>
        <dbReference type="EMBL" id="GAA3699680.1"/>
    </source>
</evidence>
<dbReference type="Gene3D" id="3.90.1720.70">
    <property type="match status" value="1"/>
</dbReference>